<dbReference type="PROSITE" id="PS51257">
    <property type="entry name" value="PROKAR_LIPOPROTEIN"/>
    <property type="match status" value="1"/>
</dbReference>
<protein>
    <submittedName>
        <fullName evidence="1">Uncharacterized protein</fullName>
    </submittedName>
</protein>
<sequence length="45" mass="5422">MNRILARSMSFLMKCKLKIAPQMWLLILSSCVHWQRQKNLMKLCK</sequence>
<name>I3SKP7_LOTJA</name>
<reference evidence="1" key="1">
    <citation type="submission" date="2012-05" db="EMBL/GenBank/DDBJ databases">
        <authorList>
            <person name="Krishnakumar V."/>
            <person name="Cheung F."/>
            <person name="Xiao Y."/>
            <person name="Chan A."/>
            <person name="Moskal W.A."/>
            <person name="Town C.D."/>
        </authorList>
    </citation>
    <scope>NUCLEOTIDE SEQUENCE</scope>
</reference>
<dbReference type="AlphaFoldDB" id="I3SKP7"/>
<proteinExistence type="evidence at transcript level"/>
<evidence type="ECO:0000313" key="1">
    <source>
        <dbReference type="EMBL" id="AFK40839.1"/>
    </source>
</evidence>
<dbReference type="EMBL" id="BT141045">
    <property type="protein sequence ID" value="AFK40839.1"/>
    <property type="molecule type" value="mRNA"/>
</dbReference>
<organism evidence="1">
    <name type="scientific">Lotus japonicus</name>
    <name type="common">Lotus corniculatus var. japonicus</name>
    <dbReference type="NCBI Taxonomy" id="34305"/>
    <lineage>
        <taxon>Eukaryota</taxon>
        <taxon>Viridiplantae</taxon>
        <taxon>Streptophyta</taxon>
        <taxon>Embryophyta</taxon>
        <taxon>Tracheophyta</taxon>
        <taxon>Spermatophyta</taxon>
        <taxon>Magnoliopsida</taxon>
        <taxon>eudicotyledons</taxon>
        <taxon>Gunneridae</taxon>
        <taxon>Pentapetalae</taxon>
        <taxon>rosids</taxon>
        <taxon>fabids</taxon>
        <taxon>Fabales</taxon>
        <taxon>Fabaceae</taxon>
        <taxon>Papilionoideae</taxon>
        <taxon>50 kb inversion clade</taxon>
        <taxon>NPAAA clade</taxon>
        <taxon>Hologalegina</taxon>
        <taxon>robinioid clade</taxon>
        <taxon>Loteae</taxon>
        <taxon>Lotus</taxon>
    </lineage>
</organism>
<accession>I3SKP7</accession>